<feature type="compositionally biased region" description="Basic and acidic residues" evidence="1">
    <location>
        <begin position="146"/>
        <end position="156"/>
    </location>
</feature>
<dbReference type="InterPro" id="IPR025711">
    <property type="entry name" value="PepSY"/>
</dbReference>
<keyword evidence="5" id="KW-1185">Reference proteome</keyword>
<organism evidence="4 5">
    <name type="scientific">Stackebrandtia nassauensis (strain DSM 44728 / CIP 108903 / NRRL B-16338 / NBRC 102104 / LLR-40K-21)</name>
    <dbReference type="NCBI Taxonomy" id="446470"/>
    <lineage>
        <taxon>Bacteria</taxon>
        <taxon>Bacillati</taxon>
        <taxon>Actinomycetota</taxon>
        <taxon>Actinomycetes</taxon>
        <taxon>Glycomycetales</taxon>
        <taxon>Glycomycetaceae</taxon>
        <taxon>Stackebrandtia</taxon>
    </lineage>
</organism>
<feature type="signal peptide" evidence="2">
    <location>
        <begin position="1"/>
        <end position="25"/>
    </location>
</feature>
<name>D3PV58_STANL</name>
<feature type="region of interest" description="Disordered" evidence="1">
    <location>
        <begin position="79"/>
        <end position="105"/>
    </location>
</feature>
<protein>
    <submittedName>
        <fullName evidence="4">Propeptide PepSY amd peptidase M4</fullName>
    </submittedName>
</protein>
<dbReference type="eggNOG" id="COG3212">
    <property type="taxonomic scope" value="Bacteria"/>
</dbReference>
<evidence type="ECO:0000313" key="4">
    <source>
        <dbReference type="EMBL" id="ADD41111.1"/>
    </source>
</evidence>
<evidence type="ECO:0000256" key="1">
    <source>
        <dbReference type="SAM" id="MobiDB-lite"/>
    </source>
</evidence>
<dbReference type="EMBL" id="CP001778">
    <property type="protein sequence ID" value="ADD41111.1"/>
    <property type="molecule type" value="Genomic_DNA"/>
</dbReference>
<proteinExistence type="predicted"/>
<dbReference type="STRING" id="446470.Snas_1404"/>
<reference evidence="4 5" key="1">
    <citation type="journal article" date="2009" name="Stand. Genomic Sci.">
        <title>Complete genome sequence of Stackebrandtia nassauensis type strain (LLR-40K-21).</title>
        <authorList>
            <person name="Munk C."/>
            <person name="Lapidus A."/>
            <person name="Copeland A."/>
            <person name="Jando M."/>
            <person name="Mayilraj S."/>
            <person name="Glavina Del Rio T."/>
            <person name="Nolan M."/>
            <person name="Chen F."/>
            <person name="Lucas S."/>
            <person name="Tice H."/>
            <person name="Cheng J.F."/>
            <person name="Han C."/>
            <person name="Detter J.C."/>
            <person name="Bruce D."/>
            <person name="Goodwin L."/>
            <person name="Chain P."/>
            <person name="Pitluck S."/>
            <person name="Goker M."/>
            <person name="Ovchinikova G."/>
            <person name="Pati A."/>
            <person name="Ivanova N."/>
            <person name="Mavromatis K."/>
            <person name="Chen A."/>
            <person name="Palaniappan K."/>
            <person name="Land M."/>
            <person name="Hauser L."/>
            <person name="Chang Y.J."/>
            <person name="Jeffries C.D."/>
            <person name="Bristow J."/>
            <person name="Eisen J.A."/>
            <person name="Markowitz V."/>
            <person name="Hugenholtz P."/>
            <person name="Kyrpides N.C."/>
            <person name="Klenk H.P."/>
        </authorList>
    </citation>
    <scope>NUCLEOTIDE SEQUENCE [LARGE SCALE GENOMIC DNA]</scope>
    <source>
        <strain evidence="5">DSM 44728 / CIP 108903 / NRRL B-16338 / NBRC 102104 / LLR-40K-21</strain>
    </source>
</reference>
<dbReference type="Proteomes" id="UP000000844">
    <property type="component" value="Chromosome"/>
</dbReference>
<feature type="compositionally biased region" description="Polar residues" evidence="1">
    <location>
        <begin position="174"/>
        <end position="186"/>
    </location>
</feature>
<dbReference type="AlphaFoldDB" id="D3PV58"/>
<gene>
    <name evidence="4" type="ordered locus">Snas_1404</name>
</gene>
<dbReference type="Gene3D" id="3.10.450.40">
    <property type="match status" value="2"/>
</dbReference>
<accession>D3PV58</accession>
<feature type="chain" id="PRO_5039417044" evidence="2">
    <location>
        <begin position="26"/>
        <end position="203"/>
    </location>
</feature>
<evidence type="ECO:0000313" key="5">
    <source>
        <dbReference type="Proteomes" id="UP000000844"/>
    </source>
</evidence>
<feature type="region of interest" description="Disordered" evidence="1">
    <location>
        <begin position="29"/>
        <end position="62"/>
    </location>
</feature>
<feature type="region of interest" description="Disordered" evidence="1">
    <location>
        <begin position="146"/>
        <end position="203"/>
    </location>
</feature>
<feature type="domain" description="PepSY" evidence="3">
    <location>
        <begin position="140"/>
        <end position="200"/>
    </location>
</feature>
<dbReference type="PROSITE" id="PS51257">
    <property type="entry name" value="PROKAR_LIPOPROTEIN"/>
    <property type="match status" value="1"/>
</dbReference>
<dbReference type="HOGENOM" id="CLU_1348248_0_0_11"/>
<feature type="compositionally biased region" description="Low complexity" evidence="1">
    <location>
        <begin position="43"/>
        <end position="62"/>
    </location>
</feature>
<dbReference type="KEGG" id="sna:Snas_1404"/>
<keyword evidence="2" id="KW-0732">Signal</keyword>
<sequence length="203" mass="20567">MIATMRTRNVISAVGAAALSVVLLGACGDGDDDAGDNDKDDSTSASASGDDGAASPDPNVGSGAKIAVAAMDTAAADVKGGKVLDLDRDDDSGGQQWETTVAEGTKAEYELRVSADGTKVESNNKDNDLDEDLAQLADAKLSAQDAAKRAAKDHPGDVTGVDFDVPDGGGDPTWQVTLNDNGSATEYTLDADSGKTLNSEADD</sequence>
<evidence type="ECO:0000256" key="2">
    <source>
        <dbReference type="SAM" id="SignalP"/>
    </source>
</evidence>
<dbReference type="Pfam" id="PF03413">
    <property type="entry name" value="PepSY"/>
    <property type="match status" value="1"/>
</dbReference>
<evidence type="ECO:0000259" key="3">
    <source>
        <dbReference type="Pfam" id="PF03413"/>
    </source>
</evidence>